<evidence type="ECO:0000313" key="1">
    <source>
        <dbReference type="Proteomes" id="UP000694888"/>
    </source>
</evidence>
<dbReference type="Gene3D" id="3.40.720.10">
    <property type="entry name" value="Alkaline Phosphatase, subunit A"/>
    <property type="match status" value="1"/>
</dbReference>
<accession>A0ABM1A7E5</accession>
<name>A0ABM1A7E5_APLCA</name>
<reference evidence="2" key="1">
    <citation type="submission" date="2025-08" db="UniProtKB">
        <authorList>
            <consortium name="RefSeq"/>
        </authorList>
    </citation>
    <scope>IDENTIFICATION</scope>
</reference>
<dbReference type="RefSeq" id="XP_012942288.1">
    <property type="nucleotide sequence ID" value="XM_013086834.2"/>
</dbReference>
<dbReference type="Pfam" id="PF01663">
    <property type="entry name" value="Phosphodiest"/>
    <property type="match status" value="1"/>
</dbReference>
<dbReference type="InterPro" id="IPR017850">
    <property type="entry name" value="Alkaline_phosphatase_core_sf"/>
</dbReference>
<dbReference type="Gene3D" id="3.30.1360.180">
    <property type="match status" value="1"/>
</dbReference>
<dbReference type="CDD" id="cd16018">
    <property type="entry name" value="Enpp"/>
    <property type="match status" value="1"/>
</dbReference>
<keyword evidence="1" id="KW-1185">Reference proteome</keyword>
<dbReference type="SUPFAM" id="SSF53649">
    <property type="entry name" value="Alkaline phosphatase-like"/>
    <property type="match status" value="1"/>
</dbReference>
<protein>
    <submittedName>
        <fullName evidence="2">Ectonucleotide pyrophosphatase/phosphodiesterase family member 5</fullName>
    </submittedName>
</protein>
<proteinExistence type="predicted"/>
<sequence length="440" mass="48868">MARTSRFSNVTGATSATLYLLVTLLTLTLTLTPVSGGKRGKVLLVSMDGFRHDYLTKANTPNFDAMIRAGVTMPYLNNTFVTNTFPNHYTLATGLYTESHGIVANHMYDPDFDAFFNPGNSEPRWWDGGEPIWITAVKAGLKAGTFFWPGSEVEIQGLRPTEWRPYDESVPFLLRVNTTVDWLESGFDLGVLYMHEPDKSGHRVGPDSPNLVPVIERMDNVLGHIIEQLELRGIKDEVNLIVTSDHGMTNVDLDKKLIDVTDYANSSLLLSVVDQGSTAEIRAQVNKSRELQAALSGVEHMQVWLKEDIPERFHLKHNRRVMDVFALADEGWSITDNATRRRARPYVGDHGYDNYLPNMKPFFIAMGPAFKSGKTVEPISNLDVYSLVCHLLDITPAPNNGSLDRASPLLQSPGAAASHTLTTLLLSSALATFWATVYDL</sequence>
<evidence type="ECO:0000313" key="2">
    <source>
        <dbReference type="RefSeq" id="XP_012942288.1"/>
    </source>
</evidence>
<dbReference type="GeneID" id="101862969"/>
<gene>
    <name evidence="2" type="primary">LOC101862969</name>
</gene>
<dbReference type="Proteomes" id="UP000694888">
    <property type="component" value="Unplaced"/>
</dbReference>
<dbReference type="PANTHER" id="PTHR10151">
    <property type="entry name" value="ECTONUCLEOTIDE PYROPHOSPHATASE/PHOSPHODIESTERASE"/>
    <property type="match status" value="1"/>
</dbReference>
<organism evidence="1 2">
    <name type="scientific">Aplysia californica</name>
    <name type="common">California sea hare</name>
    <dbReference type="NCBI Taxonomy" id="6500"/>
    <lineage>
        <taxon>Eukaryota</taxon>
        <taxon>Metazoa</taxon>
        <taxon>Spiralia</taxon>
        <taxon>Lophotrochozoa</taxon>
        <taxon>Mollusca</taxon>
        <taxon>Gastropoda</taxon>
        <taxon>Heterobranchia</taxon>
        <taxon>Euthyneura</taxon>
        <taxon>Tectipleura</taxon>
        <taxon>Aplysiida</taxon>
        <taxon>Aplysioidea</taxon>
        <taxon>Aplysiidae</taxon>
        <taxon>Aplysia</taxon>
    </lineage>
</organism>
<dbReference type="InterPro" id="IPR002591">
    <property type="entry name" value="Phosphodiest/P_Trfase"/>
</dbReference>
<dbReference type="PANTHER" id="PTHR10151:SF120">
    <property type="entry name" value="BIS(5'-ADENOSYL)-TRIPHOSPHATASE"/>
    <property type="match status" value="1"/>
</dbReference>